<keyword evidence="5" id="KW-0378">Hydrolase</keyword>
<sequence length="363" mass="40643">MMEPYGKVNLTLLKELSEVHAIGGYERFVSRIVKKHVENFVDDISYDNSGSMICLKKGKKDGPNIMLSAHMDEVGFMVRHIDENGFVYLLPIGGWWGLVMPAQEMVVTTISEQEYIGVVGCRAPHGMPEKEKSKVIEPMDLYLDLGVSSKEEVLSLGIEIGDMVTPNTKFRVMNNPDYLLGKAWDDRICVAVCTEIIQNLKEINHDANIYFVASTQEEVGIRGTRTATHVIKPDLAIALDVTTSQDTPLDSGSTALGNGVVLSFLDSLTMAHRGVYKEMKFLSDQLNLDINYDFMTEGGTDACNIHKAMTGIPTMTLSLPTRYMHSSRLLIHRKDYYQTVQLLTEFCSTMTQEKLLSIKNEIK</sequence>
<dbReference type="PANTHER" id="PTHR32481">
    <property type="entry name" value="AMINOPEPTIDASE"/>
    <property type="match status" value="1"/>
</dbReference>
<dbReference type="GO" id="GO:0046872">
    <property type="term" value="F:metal ion binding"/>
    <property type="evidence" value="ECO:0007669"/>
    <property type="project" value="UniProtKB-UniRule"/>
</dbReference>
<dbReference type="InterPro" id="IPR008007">
    <property type="entry name" value="Peptidase_M42"/>
</dbReference>
<dbReference type="SUPFAM" id="SSF101821">
    <property type="entry name" value="Aminopeptidase/glucanase lid domain"/>
    <property type="match status" value="1"/>
</dbReference>
<evidence type="ECO:0000256" key="4">
    <source>
        <dbReference type="ARBA" id="ARBA00022723"/>
    </source>
</evidence>
<reference evidence="9 10" key="1">
    <citation type="submission" date="2017-05" db="EMBL/GenBank/DDBJ databases">
        <title>Vagococcus spp. assemblies.</title>
        <authorList>
            <person name="Gulvik C.A."/>
        </authorList>
    </citation>
    <scope>NUCLEOTIDE SEQUENCE [LARGE SCALE GENOMIC DNA]</scope>
    <source>
        <strain evidence="9 10">NCFB 2497</strain>
    </source>
</reference>
<dbReference type="OrthoDB" id="9772053at2"/>
<dbReference type="GO" id="GO:0004177">
    <property type="term" value="F:aminopeptidase activity"/>
    <property type="evidence" value="ECO:0007669"/>
    <property type="project" value="UniProtKB-UniRule"/>
</dbReference>
<protein>
    <submittedName>
        <fullName evidence="9">Peptidase M28</fullName>
    </submittedName>
</protein>
<evidence type="ECO:0000313" key="9">
    <source>
        <dbReference type="EMBL" id="RSU00318.1"/>
    </source>
</evidence>
<evidence type="ECO:0000256" key="6">
    <source>
        <dbReference type="PIRNR" id="PIRNR001123"/>
    </source>
</evidence>
<evidence type="ECO:0000256" key="1">
    <source>
        <dbReference type="ARBA" id="ARBA00006272"/>
    </source>
</evidence>
<evidence type="ECO:0000313" key="10">
    <source>
        <dbReference type="Proteomes" id="UP000288197"/>
    </source>
</evidence>
<evidence type="ECO:0000256" key="5">
    <source>
        <dbReference type="ARBA" id="ARBA00022801"/>
    </source>
</evidence>
<dbReference type="InterPro" id="IPR051464">
    <property type="entry name" value="Peptidase_M42_aminopept"/>
</dbReference>
<dbReference type="SUPFAM" id="SSF53187">
    <property type="entry name" value="Zn-dependent exopeptidases"/>
    <property type="match status" value="1"/>
</dbReference>
<accession>A0A430A1P2</accession>
<keyword evidence="10" id="KW-1185">Reference proteome</keyword>
<dbReference type="CDD" id="cd05656">
    <property type="entry name" value="M42_Frv"/>
    <property type="match status" value="1"/>
</dbReference>
<organism evidence="9 10">
    <name type="scientific">Vagococcus fluvialis</name>
    <dbReference type="NCBI Taxonomy" id="2738"/>
    <lineage>
        <taxon>Bacteria</taxon>
        <taxon>Bacillati</taxon>
        <taxon>Bacillota</taxon>
        <taxon>Bacilli</taxon>
        <taxon>Lactobacillales</taxon>
        <taxon>Enterococcaceae</taxon>
        <taxon>Vagococcus</taxon>
    </lineage>
</organism>
<dbReference type="Proteomes" id="UP000288197">
    <property type="component" value="Unassembled WGS sequence"/>
</dbReference>
<dbReference type="Gene3D" id="2.40.30.40">
    <property type="entry name" value="Peptidase M42, domain 2"/>
    <property type="match status" value="1"/>
</dbReference>
<name>A0A430A1P2_9ENTE</name>
<gene>
    <name evidence="9" type="ORF">CBF32_10670</name>
</gene>
<keyword evidence="4 8" id="KW-0479">Metal-binding</keyword>
<comment type="similarity">
    <text evidence="1 6">Belongs to the peptidase M42 family.</text>
</comment>
<feature type="binding site" evidence="8">
    <location>
        <position position="185"/>
    </location>
    <ligand>
        <name>Zn(2+)</name>
        <dbReference type="ChEBI" id="CHEBI:29105"/>
        <label>1</label>
    </ligand>
</feature>
<comment type="caution">
    <text evidence="9">The sequence shown here is derived from an EMBL/GenBank/DDBJ whole genome shotgun (WGS) entry which is preliminary data.</text>
</comment>
<dbReference type="EMBL" id="NGJX01000012">
    <property type="protein sequence ID" value="RSU00318.1"/>
    <property type="molecule type" value="Genomic_DNA"/>
</dbReference>
<dbReference type="PANTHER" id="PTHR32481:SF0">
    <property type="entry name" value="AMINOPEPTIDASE YPDE-RELATED"/>
    <property type="match status" value="1"/>
</dbReference>
<keyword evidence="3" id="KW-0645">Protease</keyword>
<feature type="binding site" evidence="8">
    <location>
        <position position="185"/>
    </location>
    <ligand>
        <name>Zn(2+)</name>
        <dbReference type="ChEBI" id="CHEBI:29105"/>
        <label>2</label>
    </ligand>
</feature>
<evidence type="ECO:0000256" key="3">
    <source>
        <dbReference type="ARBA" id="ARBA00022670"/>
    </source>
</evidence>
<comment type="cofactor">
    <cofactor evidence="8">
        <name>a divalent metal cation</name>
        <dbReference type="ChEBI" id="CHEBI:60240"/>
    </cofactor>
    <text evidence="8">Binds 2 divalent metal cations per subunit.</text>
</comment>
<dbReference type="PIRSF" id="PIRSF001123">
    <property type="entry name" value="PepA_GA"/>
    <property type="match status" value="1"/>
</dbReference>
<dbReference type="GO" id="GO:0006508">
    <property type="term" value="P:proteolysis"/>
    <property type="evidence" value="ECO:0007669"/>
    <property type="project" value="UniProtKB-KW"/>
</dbReference>
<dbReference type="AlphaFoldDB" id="A0A430A1P2"/>
<feature type="binding site" evidence="8">
    <location>
        <position position="70"/>
    </location>
    <ligand>
        <name>Zn(2+)</name>
        <dbReference type="ChEBI" id="CHEBI:29105"/>
        <label>1</label>
    </ligand>
</feature>
<feature type="binding site" evidence="8">
    <location>
        <position position="218"/>
    </location>
    <ligand>
        <name>Zn(2+)</name>
        <dbReference type="ChEBI" id="CHEBI:29105"/>
        <label>2</label>
    </ligand>
</feature>
<dbReference type="InterPro" id="IPR023367">
    <property type="entry name" value="Peptidase_M42_dom2"/>
</dbReference>
<evidence type="ECO:0000256" key="7">
    <source>
        <dbReference type="PIRSR" id="PIRSR001123-1"/>
    </source>
</evidence>
<evidence type="ECO:0000256" key="2">
    <source>
        <dbReference type="ARBA" id="ARBA00022438"/>
    </source>
</evidence>
<keyword evidence="2" id="KW-0031">Aminopeptidase</keyword>
<feature type="binding site" evidence="8">
    <location>
        <position position="240"/>
    </location>
    <ligand>
        <name>Zn(2+)</name>
        <dbReference type="ChEBI" id="CHEBI:29105"/>
        <label>1</label>
    </ligand>
</feature>
<dbReference type="Gene3D" id="3.40.630.10">
    <property type="entry name" value="Zn peptidases"/>
    <property type="match status" value="1"/>
</dbReference>
<evidence type="ECO:0000256" key="8">
    <source>
        <dbReference type="PIRSR" id="PIRSR001123-2"/>
    </source>
</evidence>
<feature type="binding site" evidence="8">
    <location>
        <position position="325"/>
    </location>
    <ligand>
        <name>Zn(2+)</name>
        <dbReference type="ChEBI" id="CHEBI:29105"/>
        <label>2</label>
    </ligand>
</feature>
<feature type="active site" description="Proton acceptor" evidence="7">
    <location>
        <position position="217"/>
    </location>
</feature>
<dbReference type="Pfam" id="PF05343">
    <property type="entry name" value="Peptidase_M42"/>
    <property type="match status" value="1"/>
</dbReference>
<proteinExistence type="inferred from homology"/>